<protein>
    <submittedName>
        <fullName evidence="4">EHMT2-like protein</fullName>
    </submittedName>
</protein>
<dbReference type="SMART" id="SM00248">
    <property type="entry name" value="ANK"/>
    <property type="match status" value="6"/>
</dbReference>
<name>A0ABY7EZA3_MYAAR</name>
<dbReference type="Proteomes" id="UP001164746">
    <property type="component" value="Chromosome 9"/>
</dbReference>
<evidence type="ECO:0000256" key="1">
    <source>
        <dbReference type="ARBA" id="ARBA00022737"/>
    </source>
</evidence>
<reference evidence="4" key="1">
    <citation type="submission" date="2022-11" db="EMBL/GenBank/DDBJ databases">
        <title>Centuries of genome instability and evolution in soft-shell clam transmissible cancer (bioRxiv).</title>
        <authorList>
            <person name="Hart S.F.M."/>
            <person name="Yonemitsu M.A."/>
            <person name="Giersch R.M."/>
            <person name="Beal B.F."/>
            <person name="Arriagada G."/>
            <person name="Davis B.W."/>
            <person name="Ostrander E.A."/>
            <person name="Goff S.P."/>
            <person name="Metzger M.J."/>
        </authorList>
    </citation>
    <scope>NUCLEOTIDE SEQUENCE</scope>
    <source>
        <strain evidence="4">MELC-2E11</strain>
        <tissue evidence="4">Siphon/mantle</tissue>
    </source>
</reference>
<dbReference type="Pfam" id="PF12796">
    <property type="entry name" value="Ank_2"/>
    <property type="match status" value="2"/>
</dbReference>
<evidence type="ECO:0000313" key="5">
    <source>
        <dbReference type="Proteomes" id="UP001164746"/>
    </source>
</evidence>
<evidence type="ECO:0000256" key="2">
    <source>
        <dbReference type="ARBA" id="ARBA00023043"/>
    </source>
</evidence>
<dbReference type="InterPro" id="IPR002110">
    <property type="entry name" value="Ankyrin_rpt"/>
</dbReference>
<dbReference type="InterPro" id="IPR036770">
    <property type="entry name" value="Ankyrin_rpt-contain_sf"/>
</dbReference>
<organism evidence="4 5">
    <name type="scientific">Mya arenaria</name>
    <name type="common">Soft-shell clam</name>
    <dbReference type="NCBI Taxonomy" id="6604"/>
    <lineage>
        <taxon>Eukaryota</taxon>
        <taxon>Metazoa</taxon>
        <taxon>Spiralia</taxon>
        <taxon>Lophotrochozoa</taxon>
        <taxon>Mollusca</taxon>
        <taxon>Bivalvia</taxon>
        <taxon>Autobranchia</taxon>
        <taxon>Heteroconchia</taxon>
        <taxon>Euheterodonta</taxon>
        <taxon>Imparidentia</taxon>
        <taxon>Neoheterodontei</taxon>
        <taxon>Myida</taxon>
        <taxon>Myoidea</taxon>
        <taxon>Myidae</taxon>
        <taxon>Mya</taxon>
    </lineage>
</organism>
<dbReference type="Gene3D" id="1.25.40.20">
    <property type="entry name" value="Ankyrin repeat-containing domain"/>
    <property type="match status" value="2"/>
</dbReference>
<keyword evidence="2" id="KW-0040">ANK repeat</keyword>
<dbReference type="PANTHER" id="PTHR24198">
    <property type="entry name" value="ANKYRIN REPEAT AND PROTEIN KINASE DOMAIN-CONTAINING PROTEIN"/>
    <property type="match status" value="1"/>
</dbReference>
<keyword evidence="5" id="KW-1185">Reference proteome</keyword>
<dbReference type="InterPro" id="IPR001496">
    <property type="entry name" value="SOCS_box"/>
</dbReference>
<dbReference type="SUPFAM" id="SSF48403">
    <property type="entry name" value="Ankyrin repeat"/>
    <property type="match status" value="1"/>
</dbReference>
<proteinExistence type="predicted"/>
<evidence type="ECO:0000313" key="4">
    <source>
        <dbReference type="EMBL" id="WAR14176.1"/>
    </source>
</evidence>
<sequence length="376" mass="42608">MSGLLTPRFFMLLKEDETSELQKLLDDADFMDYMIDNDQLSLAFVQVILLNNRPMLDVLIKHGVDINTLDSMFMENGIMQAARYGHKEMMLHLIKLGVHVNHQSENGSTALHIAIENVKHNFLELLVQQPGIDLNIKDCSGFSPLLWTARLRDWRAMKIMIDAGCNIESKDFTKGVNSLHIVVDKNQAFWKGKLATLEDNNKCIELLLKSGVDIDAGDVYKNTPLLYAIRCNNHNAVKKLLKMNCKFIASRRVGSAFASTQFYFNPDLVGCDLTLFPLYVAMSKLQTKTVKMLCLAGIKYHKLANEKRILDFMSSTYEPLGEMLTDLVYHPMSLKQACRCAIRQSLSYNIEDLRSADLGLPAILVSYICLDDLDEL</sequence>
<dbReference type="EMBL" id="CP111020">
    <property type="protein sequence ID" value="WAR14176.1"/>
    <property type="molecule type" value="Genomic_DNA"/>
</dbReference>
<accession>A0ABY7EZA3</accession>
<gene>
    <name evidence="4" type="ORF">MAR_004281</name>
</gene>
<feature type="domain" description="SOCS box" evidence="3">
    <location>
        <begin position="331"/>
        <end position="368"/>
    </location>
</feature>
<dbReference type="Pfam" id="PF07525">
    <property type="entry name" value="SOCS_box"/>
    <property type="match status" value="1"/>
</dbReference>
<keyword evidence="1" id="KW-0677">Repeat</keyword>
<dbReference type="PANTHER" id="PTHR24198:SF165">
    <property type="entry name" value="ANKYRIN REPEAT-CONTAINING PROTEIN-RELATED"/>
    <property type="match status" value="1"/>
</dbReference>
<evidence type="ECO:0000259" key="3">
    <source>
        <dbReference type="Pfam" id="PF07525"/>
    </source>
</evidence>